<reference evidence="4" key="1">
    <citation type="submission" date="2011-02" db="EMBL/GenBank/DDBJ databases">
        <title>The Genome Sequence of Capsaspora owczarzaki ATCC 30864.</title>
        <authorList>
            <person name="Russ C."/>
            <person name="Cuomo C."/>
            <person name="Burger G."/>
            <person name="Gray M.W."/>
            <person name="Holland P.W.H."/>
            <person name="King N."/>
            <person name="Lang F.B.F."/>
            <person name="Roger A.J."/>
            <person name="Ruiz-Trillo I."/>
            <person name="Young S.K."/>
            <person name="Zeng Q."/>
            <person name="Gargeya S."/>
            <person name="Alvarado L."/>
            <person name="Berlin A."/>
            <person name="Chapman S.B."/>
            <person name="Chen Z."/>
            <person name="Freedman E."/>
            <person name="Gellesch M."/>
            <person name="Goldberg J."/>
            <person name="Griggs A."/>
            <person name="Gujja S."/>
            <person name="Heilman E."/>
            <person name="Heiman D."/>
            <person name="Howarth C."/>
            <person name="Mehta T."/>
            <person name="Neiman D."/>
            <person name="Pearson M."/>
            <person name="Roberts A."/>
            <person name="Saif S."/>
            <person name="Shea T."/>
            <person name="Shenoy N."/>
            <person name="Sisk P."/>
            <person name="Stolte C."/>
            <person name="Sykes S."/>
            <person name="White J."/>
            <person name="Yandava C."/>
            <person name="Haas B."/>
            <person name="Nusbaum C."/>
            <person name="Birren B."/>
        </authorList>
    </citation>
    <scope>NUCLEOTIDE SEQUENCE</scope>
    <source>
        <strain evidence="4">ATCC 30864</strain>
    </source>
</reference>
<dbReference type="GO" id="GO:0004622">
    <property type="term" value="F:phosphatidylcholine lysophospholipase activity"/>
    <property type="evidence" value="ECO:0007669"/>
    <property type="project" value="TreeGrafter"/>
</dbReference>
<dbReference type="PANTHER" id="PTHR12277">
    <property type="entry name" value="ALPHA/BETA HYDROLASE DOMAIN-CONTAINING PROTEIN"/>
    <property type="match status" value="1"/>
</dbReference>
<keyword evidence="4" id="KW-1185">Reference proteome</keyword>
<dbReference type="EMBL" id="KE346371">
    <property type="protein sequence ID" value="KJE96342.1"/>
    <property type="molecule type" value="Genomic_DNA"/>
</dbReference>
<evidence type="ECO:0000313" key="3">
    <source>
        <dbReference type="EMBL" id="KJE96342.1"/>
    </source>
</evidence>
<dbReference type="SUPFAM" id="SSF53474">
    <property type="entry name" value="alpha/beta-Hydrolases"/>
    <property type="match status" value="1"/>
</dbReference>
<keyword evidence="3" id="KW-0378">Hydrolase</keyword>
<evidence type="ECO:0000313" key="4">
    <source>
        <dbReference type="Proteomes" id="UP000008743"/>
    </source>
</evidence>
<dbReference type="AlphaFoldDB" id="A0A0D2VXF6"/>
<dbReference type="Gene3D" id="3.40.50.1820">
    <property type="entry name" value="alpha/beta hydrolase"/>
    <property type="match status" value="1"/>
</dbReference>
<dbReference type="InParanoid" id="A0A0D2VXF6"/>
<keyword evidence="1" id="KW-1133">Transmembrane helix</keyword>
<accession>A0A0D2VXF6</accession>
<sequence>MAAGWLRTLAKLTAVVAVVYAGIVAAVMLSPAFQAVFVYLHVLRIPFPTHYTAPHLHGLHGARPVTITTQDGLTLGAWHILPAGPLTLHAEMAMVRGEAQDEVFDRLLQTSQAKIIIYFHGNAGTRGVGHRVDFYRTVTSHLGAHVLTFDYRGFGESEGTPTEDGLNLDAFAAYEWVLSRIGEENSGRVLIWGHSLGSGVSSRFISELCLQHAKEEQRIKQHLVQAMPETSDALSHILPLPSALILDAPFSTLRDGALHHPAGTLFQIIPKLDWLLDRFLAHNFPSVERIKTIDIPILIVHGRQDKRLPIELGEQLYNSAIDARTERARLGQRFHTVPVTANGFRTKVRETHGVRFVELPDGDHNTIWMQPGILSSVQQFVQDFAGNVHRS</sequence>
<proteinExistence type="predicted"/>
<name>A0A0D2VXF6_CAPO3</name>
<dbReference type="STRING" id="595528.A0A0D2VXF6"/>
<dbReference type="InterPro" id="IPR000073">
    <property type="entry name" value="AB_hydrolase_1"/>
</dbReference>
<dbReference type="GO" id="GO:0005789">
    <property type="term" value="C:endoplasmic reticulum membrane"/>
    <property type="evidence" value="ECO:0007669"/>
    <property type="project" value="TreeGrafter"/>
</dbReference>
<feature type="transmembrane region" description="Helical" evidence="1">
    <location>
        <begin position="12"/>
        <end position="40"/>
    </location>
</feature>
<keyword evidence="1" id="KW-0812">Transmembrane</keyword>
<dbReference type="OrthoDB" id="10249433at2759"/>
<dbReference type="Proteomes" id="UP000008743">
    <property type="component" value="Unassembled WGS sequence"/>
</dbReference>
<feature type="domain" description="AB hydrolase-1" evidence="2">
    <location>
        <begin position="119"/>
        <end position="369"/>
    </location>
</feature>
<dbReference type="PRINTS" id="PR00111">
    <property type="entry name" value="ABHYDROLASE"/>
</dbReference>
<dbReference type="PANTHER" id="PTHR12277:SF194">
    <property type="entry name" value="FI04476P"/>
    <property type="match status" value="1"/>
</dbReference>
<dbReference type="PhylomeDB" id="A0A0D2VXF6"/>
<evidence type="ECO:0000259" key="2">
    <source>
        <dbReference type="Pfam" id="PF12697"/>
    </source>
</evidence>
<dbReference type="eggNOG" id="KOG1552">
    <property type="taxonomic scope" value="Eukaryota"/>
</dbReference>
<dbReference type="InterPro" id="IPR029058">
    <property type="entry name" value="AB_hydrolase_fold"/>
</dbReference>
<dbReference type="OMA" id="YELHNCL"/>
<dbReference type="RefSeq" id="XP_004344303.1">
    <property type="nucleotide sequence ID" value="XM_004344253.2"/>
</dbReference>
<protein>
    <submittedName>
        <fullName evidence="3">Abhydrolase domain-containing protein 12B</fullName>
    </submittedName>
</protein>
<gene>
    <name evidence="3" type="ORF">CAOG_006682</name>
</gene>
<dbReference type="Pfam" id="PF12697">
    <property type="entry name" value="Abhydrolase_6"/>
    <property type="match status" value="1"/>
</dbReference>
<evidence type="ECO:0000256" key="1">
    <source>
        <dbReference type="SAM" id="Phobius"/>
    </source>
</evidence>
<dbReference type="GO" id="GO:0047372">
    <property type="term" value="F:monoacylglycerol lipase activity"/>
    <property type="evidence" value="ECO:0007669"/>
    <property type="project" value="TreeGrafter"/>
</dbReference>
<organism evidence="3 4">
    <name type="scientific">Capsaspora owczarzaki (strain ATCC 30864)</name>
    <dbReference type="NCBI Taxonomy" id="595528"/>
    <lineage>
        <taxon>Eukaryota</taxon>
        <taxon>Filasterea</taxon>
        <taxon>Capsaspora</taxon>
    </lineage>
</organism>
<dbReference type="GO" id="GO:0006660">
    <property type="term" value="P:phosphatidylserine catabolic process"/>
    <property type="evidence" value="ECO:0007669"/>
    <property type="project" value="TreeGrafter"/>
</dbReference>
<keyword evidence="1" id="KW-0472">Membrane</keyword>
<dbReference type="GO" id="GO:0052651">
    <property type="term" value="P:monoacylglycerol catabolic process"/>
    <property type="evidence" value="ECO:0007669"/>
    <property type="project" value="TreeGrafter"/>
</dbReference>